<evidence type="ECO:0000313" key="4">
    <source>
        <dbReference type="EMBL" id="MDV2476943.1"/>
    </source>
</evidence>
<dbReference type="PANTHER" id="PTHR30055:SF226">
    <property type="entry name" value="HTH-TYPE TRANSCRIPTIONAL REGULATOR PKSA"/>
    <property type="match status" value="1"/>
</dbReference>
<dbReference type="Pfam" id="PF17925">
    <property type="entry name" value="TetR_C_20"/>
    <property type="match status" value="1"/>
</dbReference>
<name>A0ABU3WSP9_9NOCA</name>
<accession>A0ABU3WSP9</accession>
<organism evidence="4 5">
    <name type="scientific">Rhodococcus zopfii</name>
    <dbReference type="NCBI Taxonomy" id="43772"/>
    <lineage>
        <taxon>Bacteria</taxon>
        <taxon>Bacillati</taxon>
        <taxon>Actinomycetota</taxon>
        <taxon>Actinomycetes</taxon>
        <taxon>Mycobacteriales</taxon>
        <taxon>Nocardiaceae</taxon>
        <taxon>Rhodococcus</taxon>
    </lineage>
</organism>
<proteinExistence type="predicted"/>
<dbReference type="EMBL" id="WBMO01000001">
    <property type="protein sequence ID" value="MDV2476943.1"/>
    <property type="molecule type" value="Genomic_DNA"/>
</dbReference>
<dbReference type="InterPro" id="IPR050109">
    <property type="entry name" value="HTH-type_TetR-like_transc_reg"/>
</dbReference>
<evidence type="ECO:0000256" key="1">
    <source>
        <dbReference type="ARBA" id="ARBA00023125"/>
    </source>
</evidence>
<evidence type="ECO:0000259" key="3">
    <source>
        <dbReference type="PROSITE" id="PS50977"/>
    </source>
</evidence>
<sequence length="201" mass="22049">MPRIGVARDGAEPSSADQRERHVRILDAAAHLATEHDLAHVQMTEVAKRAGVAIGTLYRYFPSKTHLFVGVMLHRLERFPGRRPAPDRASTAQDAICATLIDMTRELVAHPSLALAMLQSNSTAVAAAVPDALRIEEQFQNILIAAAGITDPTEADRDVLRLLSMLWYGVIIAFLNGRSSLEGTERDIRRSCRLLLVHLAA</sequence>
<comment type="caution">
    <text evidence="4">The sequence shown here is derived from an EMBL/GenBank/DDBJ whole genome shotgun (WGS) entry which is preliminary data.</text>
</comment>
<protein>
    <submittedName>
        <fullName evidence="4">TetR/AcrR family transcriptional regulator</fullName>
    </submittedName>
</protein>
<dbReference type="InterPro" id="IPR001647">
    <property type="entry name" value="HTH_TetR"/>
</dbReference>
<dbReference type="Gene3D" id="1.10.357.10">
    <property type="entry name" value="Tetracycline Repressor, domain 2"/>
    <property type="match status" value="1"/>
</dbReference>
<dbReference type="PRINTS" id="PR00455">
    <property type="entry name" value="HTHTETR"/>
</dbReference>
<dbReference type="RefSeq" id="WP_072809550.1">
    <property type="nucleotide sequence ID" value="NZ_JAHWLX010000082.1"/>
</dbReference>
<dbReference type="Proteomes" id="UP001275440">
    <property type="component" value="Unassembled WGS sequence"/>
</dbReference>
<evidence type="ECO:0000256" key="2">
    <source>
        <dbReference type="PROSITE-ProRule" id="PRU00335"/>
    </source>
</evidence>
<dbReference type="PROSITE" id="PS50977">
    <property type="entry name" value="HTH_TETR_2"/>
    <property type="match status" value="1"/>
</dbReference>
<feature type="domain" description="HTH tetR-type" evidence="3">
    <location>
        <begin position="19"/>
        <end position="79"/>
    </location>
</feature>
<dbReference type="PANTHER" id="PTHR30055">
    <property type="entry name" value="HTH-TYPE TRANSCRIPTIONAL REGULATOR RUTR"/>
    <property type="match status" value="1"/>
</dbReference>
<reference evidence="4 5" key="1">
    <citation type="submission" date="2019-10" db="EMBL/GenBank/DDBJ databases">
        <title>Draft Genome Assembly of Rhodococcus zopfii DSM44189.</title>
        <authorList>
            <person name="Sutton J.M."/>
            <person name="Akob D.M."/>
            <person name="Bushman T.J."/>
        </authorList>
    </citation>
    <scope>NUCLEOTIDE SEQUENCE [LARGE SCALE GENOMIC DNA]</scope>
    <source>
        <strain evidence="4 5">DSM 44189</strain>
    </source>
</reference>
<keyword evidence="1 2" id="KW-0238">DNA-binding</keyword>
<dbReference type="Pfam" id="PF00440">
    <property type="entry name" value="TetR_N"/>
    <property type="match status" value="1"/>
</dbReference>
<dbReference type="SUPFAM" id="SSF46689">
    <property type="entry name" value="Homeodomain-like"/>
    <property type="match status" value="1"/>
</dbReference>
<dbReference type="InterPro" id="IPR041642">
    <property type="entry name" value="KstR_C"/>
</dbReference>
<dbReference type="InterPro" id="IPR009057">
    <property type="entry name" value="Homeodomain-like_sf"/>
</dbReference>
<keyword evidence="5" id="KW-1185">Reference proteome</keyword>
<evidence type="ECO:0000313" key="5">
    <source>
        <dbReference type="Proteomes" id="UP001275440"/>
    </source>
</evidence>
<gene>
    <name evidence="4" type="ORF">F8M49_19355</name>
</gene>
<feature type="DNA-binding region" description="H-T-H motif" evidence="2">
    <location>
        <begin position="42"/>
        <end position="61"/>
    </location>
</feature>